<dbReference type="GO" id="GO:0009029">
    <property type="term" value="F:lipid-A 4'-kinase activity"/>
    <property type="evidence" value="ECO:0007669"/>
    <property type="project" value="UniProtKB-EC"/>
</dbReference>
<dbReference type="Pfam" id="PF02606">
    <property type="entry name" value="LpxK"/>
    <property type="match status" value="1"/>
</dbReference>
<dbReference type="GO" id="GO:0005524">
    <property type="term" value="F:ATP binding"/>
    <property type="evidence" value="ECO:0007669"/>
    <property type="project" value="UniProtKB-KW"/>
</dbReference>
<keyword evidence="5" id="KW-0808">Transferase</keyword>
<dbReference type="PANTHER" id="PTHR42724">
    <property type="entry name" value="TETRAACYLDISACCHARIDE 4'-KINASE"/>
    <property type="match status" value="1"/>
</dbReference>
<evidence type="ECO:0000256" key="8">
    <source>
        <dbReference type="ARBA" id="ARBA00022840"/>
    </source>
</evidence>
<dbReference type="PANTHER" id="PTHR42724:SF1">
    <property type="entry name" value="TETRAACYLDISACCHARIDE 4'-KINASE, MITOCHONDRIAL-RELATED"/>
    <property type="match status" value="1"/>
</dbReference>
<dbReference type="SUPFAM" id="SSF52540">
    <property type="entry name" value="P-loop containing nucleoside triphosphate hydrolases"/>
    <property type="match status" value="1"/>
</dbReference>
<comment type="pathway">
    <text evidence="1">Glycolipid biosynthesis; lipid IV(A) biosynthesis; lipid IV(A) from (3R)-3-hydroxytetradecanoyl-[acyl-carrier-protein] and UDP-N-acetyl-alpha-D-glucosamine: step 6/6.</text>
</comment>
<dbReference type="GO" id="GO:0005886">
    <property type="term" value="C:plasma membrane"/>
    <property type="evidence" value="ECO:0007669"/>
    <property type="project" value="TreeGrafter"/>
</dbReference>
<proteinExistence type="inferred from homology"/>
<evidence type="ECO:0000256" key="1">
    <source>
        <dbReference type="ARBA" id="ARBA00004870"/>
    </source>
</evidence>
<keyword evidence="9" id="KW-0443">Lipid metabolism</keyword>
<evidence type="ECO:0000256" key="7">
    <source>
        <dbReference type="ARBA" id="ARBA00022777"/>
    </source>
</evidence>
<dbReference type="NCBIfam" id="TIGR00682">
    <property type="entry name" value="lpxK"/>
    <property type="match status" value="1"/>
</dbReference>
<evidence type="ECO:0000256" key="2">
    <source>
        <dbReference type="ARBA" id="ARBA00012071"/>
    </source>
</evidence>
<dbReference type="GO" id="GO:0009245">
    <property type="term" value="P:lipid A biosynthetic process"/>
    <property type="evidence" value="ECO:0007669"/>
    <property type="project" value="UniProtKB-KW"/>
</dbReference>
<dbReference type="EC" id="2.7.1.130" evidence="2"/>
<accession>A0A382BM49</accession>
<dbReference type="HAMAP" id="MF_00409">
    <property type="entry name" value="LpxK"/>
    <property type="match status" value="1"/>
</dbReference>
<evidence type="ECO:0000256" key="3">
    <source>
        <dbReference type="ARBA" id="ARBA00022516"/>
    </source>
</evidence>
<keyword evidence="7" id="KW-0418">Kinase</keyword>
<evidence type="ECO:0000256" key="6">
    <source>
        <dbReference type="ARBA" id="ARBA00022741"/>
    </source>
</evidence>
<name>A0A382BM49_9ZZZZ</name>
<organism evidence="10">
    <name type="scientific">marine metagenome</name>
    <dbReference type="NCBI Taxonomy" id="408172"/>
    <lineage>
        <taxon>unclassified sequences</taxon>
        <taxon>metagenomes</taxon>
        <taxon>ecological metagenomes</taxon>
    </lineage>
</organism>
<gene>
    <name evidence="10" type="ORF">METZ01_LOCUS167057</name>
</gene>
<dbReference type="EMBL" id="UINC01030203">
    <property type="protein sequence ID" value="SVB14203.1"/>
    <property type="molecule type" value="Genomic_DNA"/>
</dbReference>
<dbReference type="InterPro" id="IPR027417">
    <property type="entry name" value="P-loop_NTPase"/>
</dbReference>
<evidence type="ECO:0000256" key="4">
    <source>
        <dbReference type="ARBA" id="ARBA00022556"/>
    </source>
</evidence>
<sequence>MALFYWGVVYWRNWFYRFGFFVSRHLPCHVISIGNITSGGTGKTPTTIFIAQYLKKRGKRVAILSRGYGRKTKGTLLVSEGGGPNCNWTECGDEPYLMAKKISDVPIVVDENRYRGGTFLIEKFNPEIILLDDGFQHRAIERDLDLVLVNGGDKTADHKLLPYGYLREPWTNIQRADAITITKVNLKKPKSFLVRKIRETNKPLLFATANVFLSEFNTEKHLTINNLAGKNIFTVSALGDNAGFELAVKLTGGLMCGQISFPDHHEYNQHEWDEVESQVRKTKSEYIITTEKDWVKLMSVNVTLSIIVLGLDMNLYPVKKVEKLLSRFL</sequence>
<dbReference type="InterPro" id="IPR003758">
    <property type="entry name" value="LpxK"/>
</dbReference>
<evidence type="ECO:0000256" key="5">
    <source>
        <dbReference type="ARBA" id="ARBA00022679"/>
    </source>
</evidence>
<reference evidence="10" key="1">
    <citation type="submission" date="2018-05" db="EMBL/GenBank/DDBJ databases">
        <authorList>
            <person name="Lanie J.A."/>
            <person name="Ng W.-L."/>
            <person name="Kazmierczak K.M."/>
            <person name="Andrzejewski T.M."/>
            <person name="Davidsen T.M."/>
            <person name="Wayne K.J."/>
            <person name="Tettelin H."/>
            <person name="Glass J.I."/>
            <person name="Rusch D."/>
            <person name="Podicherti R."/>
            <person name="Tsui H.-C.T."/>
            <person name="Winkler M.E."/>
        </authorList>
    </citation>
    <scope>NUCLEOTIDE SEQUENCE</scope>
</reference>
<keyword evidence="8" id="KW-0067">ATP-binding</keyword>
<dbReference type="UniPathway" id="UPA00359">
    <property type="reaction ID" value="UER00482"/>
</dbReference>
<dbReference type="AlphaFoldDB" id="A0A382BM49"/>
<keyword evidence="4" id="KW-0441">Lipid A biosynthesis</keyword>
<dbReference type="GO" id="GO:0009244">
    <property type="term" value="P:lipopolysaccharide core region biosynthetic process"/>
    <property type="evidence" value="ECO:0007669"/>
    <property type="project" value="TreeGrafter"/>
</dbReference>
<protein>
    <recommendedName>
        <fullName evidence="2">tetraacyldisaccharide 4'-kinase</fullName>
        <ecNumber evidence="2">2.7.1.130</ecNumber>
    </recommendedName>
</protein>
<keyword evidence="6" id="KW-0547">Nucleotide-binding</keyword>
<keyword evidence="3" id="KW-0444">Lipid biosynthesis</keyword>
<evidence type="ECO:0000313" key="10">
    <source>
        <dbReference type="EMBL" id="SVB14203.1"/>
    </source>
</evidence>
<evidence type="ECO:0000256" key="9">
    <source>
        <dbReference type="ARBA" id="ARBA00023098"/>
    </source>
</evidence>